<dbReference type="Gene3D" id="2.40.160.20">
    <property type="match status" value="1"/>
</dbReference>
<evidence type="ECO:0000256" key="2">
    <source>
        <dbReference type="ARBA" id="ARBA00022729"/>
    </source>
</evidence>
<keyword evidence="2 6" id="KW-0732">Signal</keyword>
<dbReference type="InterPro" id="IPR011250">
    <property type="entry name" value="OMP/PagP_B-barrel"/>
</dbReference>
<keyword evidence="3" id="KW-0472">Membrane</keyword>
<comment type="caution">
    <text evidence="8">The sequence shown here is derived from an EMBL/GenBank/DDBJ whole genome shotgun (WGS) entry which is preliminary data.</text>
</comment>
<evidence type="ECO:0000313" key="8">
    <source>
        <dbReference type="EMBL" id="NPU65469.1"/>
    </source>
</evidence>
<evidence type="ECO:0000256" key="6">
    <source>
        <dbReference type="SAM" id="SignalP"/>
    </source>
</evidence>
<dbReference type="Pfam" id="PF13505">
    <property type="entry name" value="OMP_b-brl"/>
    <property type="match status" value="1"/>
</dbReference>
<comment type="similarity">
    <text evidence="5">Belongs to the Omp25/RopB family.</text>
</comment>
<dbReference type="Proteomes" id="UP000886476">
    <property type="component" value="Unassembled WGS sequence"/>
</dbReference>
<evidence type="ECO:0000256" key="3">
    <source>
        <dbReference type="ARBA" id="ARBA00023136"/>
    </source>
</evidence>
<reference evidence="8" key="1">
    <citation type="submission" date="2020-05" db="EMBL/GenBank/DDBJ databases">
        <title>Nod-independent and nitrogen-fixing Bradyrhizobium aeschynomene sp. nov. isolated from nodules of Aeschynomene indica.</title>
        <authorList>
            <person name="Zhang Z."/>
        </authorList>
    </citation>
    <scope>NUCLEOTIDE SEQUENCE</scope>
    <source>
        <strain evidence="8">83012</strain>
    </source>
</reference>
<name>A0ABX2CDW0_9BRAD</name>
<evidence type="ECO:0000256" key="5">
    <source>
        <dbReference type="ARBA" id="ARBA00038306"/>
    </source>
</evidence>
<protein>
    <submittedName>
        <fullName evidence="8">Porin family protein</fullName>
    </submittedName>
</protein>
<dbReference type="PANTHER" id="PTHR34001">
    <property type="entry name" value="BLL7405 PROTEIN"/>
    <property type="match status" value="1"/>
</dbReference>
<dbReference type="RefSeq" id="WP_172110497.1">
    <property type="nucleotide sequence ID" value="NZ_JABFDM010000004.1"/>
</dbReference>
<dbReference type="SUPFAM" id="SSF56925">
    <property type="entry name" value="OMPA-like"/>
    <property type="match status" value="1"/>
</dbReference>
<feature type="domain" description="Outer membrane protein beta-barrel" evidence="7">
    <location>
        <begin position="7"/>
        <end position="265"/>
    </location>
</feature>
<dbReference type="EMBL" id="JABFDN010000002">
    <property type="protein sequence ID" value="NPU65469.1"/>
    <property type="molecule type" value="Genomic_DNA"/>
</dbReference>
<keyword evidence="9" id="KW-1185">Reference proteome</keyword>
<organism evidence="8 9">
    <name type="scientific">Bradyrhizobium aeschynomenes</name>
    <dbReference type="NCBI Taxonomy" id="2734909"/>
    <lineage>
        <taxon>Bacteria</taxon>
        <taxon>Pseudomonadati</taxon>
        <taxon>Pseudomonadota</taxon>
        <taxon>Alphaproteobacteria</taxon>
        <taxon>Hyphomicrobiales</taxon>
        <taxon>Nitrobacteraceae</taxon>
        <taxon>Bradyrhizobium</taxon>
    </lineage>
</organism>
<dbReference type="InterPro" id="IPR027385">
    <property type="entry name" value="Beta-barrel_OMP"/>
</dbReference>
<evidence type="ECO:0000256" key="4">
    <source>
        <dbReference type="ARBA" id="ARBA00023237"/>
    </source>
</evidence>
<keyword evidence="4" id="KW-0998">Cell outer membrane</keyword>
<evidence type="ECO:0000313" key="9">
    <source>
        <dbReference type="Proteomes" id="UP000886476"/>
    </source>
</evidence>
<comment type="subcellular location">
    <subcellularLocation>
        <location evidence="1">Cell outer membrane</location>
    </subcellularLocation>
</comment>
<feature type="signal peptide" evidence="6">
    <location>
        <begin position="1"/>
        <end position="20"/>
    </location>
</feature>
<evidence type="ECO:0000259" key="7">
    <source>
        <dbReference type="Pfam" id="PF13505"/>
    </source>
</evidence>
<dbReference type="PANTHER" id="PTHR34001:SF3">
    <property type="entry name" value="BLL7405 PROTEIN"/>
    <property type="match status" value="1"/>
</dbReference>
<sequence>MKTLASAAALLFASSLSAFAADMPARYTKAPPPVAIYNWTGGYFGGNIGYGWGRSNLGTTLDQTSSWAAEGAAFQNQFVSISNNRLNPAGVIGGLQAGYNWQTGPSVFGIEADFNGSGMSKRTIYTAANPPTTRTFNESIRNDWFMTLRGRAGYAIDTTLLYVTGGLAVGNVKGSWDLTSGNGYAKTASVDQTRVGWTIGAGVEHAFAPNWTVKFEYLYTDLGSVNYTSAYVPGSTFAPPGSNYVERLSQDFTFHTARVGVNYKFGSPVAARY</sequence>
<dbReference type="InterPro" id="IPR051692">
    <property type="entry name" value="OMP-like"/>
</dbReference>
<evidence type="ECO:0000256" key="1">
    <source>
        <dbReference type="ARBA" id="ARBA00004442"/>
    </source>
</evidence>
<accession>A0ABX2CDW0</accession>
<feature type="chain" id="PRO_5045854298" evidence="6">
    <location>
        <begin position="21"/>
        <end position="273"/>
    </location>
</feature>
<proteinExistence type="inferred from homology"/>
<gene>
    <name evidence="8" type="ORF">HL667_10735</name>
</gene>